<gene>
    <name evidence="2" type="ORF">LCGC14_1990360</name>
</gene>
<dbReference type="AlphaFoldDB" id="A0A0F9FUC4"/>
<organism evidence="2">
    <name type="scientific">marine sediment metagenome</name>
    <dbReference type="NCBI Taxonomy" id="412755"/>
    <lineage>
        <taxon>unclassified sequences</taxon>
        <taxon>metagenomes</taxon>
        <taxon>ecological metagenomes</taxon>
    </lineage>
</organism>
<feature type="compositionally biased region" description="Basic and acidic residues" evidence="1">
    <location>
        <begin position="8"/>
        <end position="25"/>
    </location>
</feature>
<evidence type="ECO:0000313" key="2">
    <source>
        <dbReference type="EMBL" id="KKL81876.1"/>
    </source>
</evidence>
<evidence type="ECO:0000256" key="1">
    <source>
        <dbReference type="SAM" id="MobiDB-lite"/>
    </source>
</evidence>
<accession>A0A0F9FUC4</accession>
<reference evidence="2" key="1">
    <citation type="journal article" date="2015" name="Nature">
        <title>Complex archaea that bridge the gap between prokaryotes and eukaryotes.</title>
        <authorList>
            <person name="Spang A."/>
            <person name="Saw J.H."/>
            <person name="Jorgensen S.L."/>
            <person name="Zaremba-Niedzwiedzka K."/>
            <person name="Martijn J."/>
            <person name="Lind A.E."/>
            <person name="van Eijk R."/>
            <person name="Schleper C."/>
            <person name="Guy L."/>
            <person name="Ettema T.J."/>
        </authorList>
    </citation>
    <scope>NUCLEOTIDE SEQUENCE</scope>
</reference>
<dbReference type="EMBL" id="LAZR01022436">
    <property type="protein sequence ID" value="KKL81876.1"/>
    <property type="molecule type" value="Genomic_DNA"/>
</dbReference>
<feature type="region of interest" description="Disordered" evidence="1">
    <location>
        <begin position="1"/>
        <end position="25"/>
    </location>
</feature>
<feature type="non-terminal residue" evidence="2">
    <location>
        <position position="1"/>
    </location>
</feature>
<protein>
    <submittedName>
        <fullName evidence="2">Uncharacterized protein</fullName>
    </submittedName>
</protein>
<sequence length="632" mass="72421">RKQKMKQKLVEMEKDPYDKTTKEPPKIVDKSLSADIKKFSELLFTLITREPYQSKEDLKRIQRNGLDPKSALERALKLFYPHYVDREWIKYFFVDKALHPNIIELFNFLFGQPEKFEEYLCNLIELLNKIYDNVPDPTTSEGRALLEEQHEKQQRRDALVNTLIKDGITHATEDGINEFFGRTSTNQDKDLILAYRKVKEKSLEKLPTIQQDARNLLLSCKDLIESFSPINSKTQAKEDIELAKNDLKNLFTIIQNVIPKENGPVKRSMENHLRDFKMNEKKLLDSLNQVDTNHDEIEQLKSFSKELRNLKSQFNSKYINIEKIKESLDALQALKIGSKFDKMIDEYQFLSDQFEKIQTHEKYLSTLKEVLTNTFFKNGLLLELAKAQKEYLISPKSISKEKRLKALNEKMLSSLNSLNSIGDDTDITEMKDVIRKISICPDPKKIQTVYNNAKELFEKKLSKHISLLTDEKAILTTKCFERCKSTIKKQENEFSKLSKDTHQNLMENAQNFSDSLTNLKNIVKNIDKKKHLGLNGLTVIQSASSAVFGATSYLLSNAHPILSGVSLGTSAVLAASTIIRPIRWAATNKAAVPLAKASAESASNTATNRAFYEGLIHAYMNDFSTAMLKSKK</sequence>
<comment type="caution">
    <text evidence="2">The sequence shown here is derived from an EMBL/GenBank/DDBJ whole genome shotgun (WGS) entry which is preliminary data.</text>
</comment>
<proteinExistence type="predicted"/>
<name>A0A0F9FUC4_9ZZZZ</name>